<gene>
    <name evidence="1" type="ORF">MSG28_008001</name>
</gene>
<feature type="non-terminal residue" evidence="1">
    <location>
        <position position="1"/>
    </location>
</feature>
<reference evidence="1 2" key="1">
    <citation type="journal article" date="2022" name="Genome Biol. Evol.">
        <title>The Spruce Budworm Genome: Reconstructing the Evolutionary History of Antifreeze Proteins.</title>
        <authorList>
            <person name="Beliveau C."/>
            <person name="Gagne P."/>
            <person name="Picq S."/>
            <person name="Vernygora O."/>
            <person name="Keeling C.I."/>
            <person name="Pinkney K."/>
            <person name="Doucet D."/>
            <person name="Wen F."/>
            <person name="Johnston J.S."/>
            <person name="Maaroufi H."/>
            <person name="Boyle B."/>
            <person name="Laroche J."/>
            <person name="Dewar K."/>
            <person name="Juretic N."/>
            <person name="Blackburn G."/>
            <person name="Nisole A."/>
            <person name="Brunet B."/>
            <person name="Brandao M."/>
            <person name="Lumley L."/>
            <person name="Duan J."/>
            <person name="Quan G."/>
            <person name="Lucarotti C.J."/>
            <person name="Roe A.D."/>
            <person name="Sperling F.A.H."/>
            <person name="Levesque R.C."/>
            <person name="Cusson M."/>
        </authorList>
    </citation>
    <scope>NUCLEOTIDE SEQUENCE [LARGE SCALE GENOMIC DNA]</scope>
    <source>
        <strain evidence="1">Glfc:IPQL:Cfum</strain>
    </source>
</reference>
<protein>
    <submittedName>
        <fullName evidence="1">Uncharacterized protein</fullName>
    </submittedName>
</protein>
<evidence type="ECO:0000313" key="1">
    <source>
        <dbReference type="EMBL" id="KAI8420795.1"/>
    </source>
</evidence>
<accession>A0ACC0J9W6</accession>
<evidence type="ECO:0000313" key="2">
    <source>
        <dbReference type="Proteomes" id="UP001064048"/>
    </source>
</evidence>
<comment type="caution">
    <text evidence="1">The sequence shown here is derived from an EMBL/GenBank/DDBJ whole genome shotgun (WGS) entry which is preliminary data.</text>
</comment>
<keyword evidence="2" id="KW-1185">Reference proteome</keyword>
<dbReference type="Proteomes" id="UP001064048">
    <property type="component" value="Chromosome 13"/>
</dbReference>
<organism evidence="1 2">
    <name type="scientific">Choristoneura fumiferana</name>
    <name type="common">Spruce budworm moth</name>
    <name type="synonym">Archips fumiferana</name>
    <dbReference type="NCBI Taxonomy" id="7141"/>
    <lineage>
        <taxon>Eukaryota</taxon>
        <taxon>Metazoa</taxon>
        <taxon>Ecdysozoa</taxon>
        <taxon>Arthropoda</taxon>
        <taxon>Hexapoda</taxon>
        <taxon>Insecta</taxon>
        <taxon>Pterygota</taxon>
        <taxon>Neoptera</taxon>
        <taxon>Endopterygota</taxon>
        <taxon>Lepidoptera</taxon>
        <taxon>Glossata</taxon>
        <taxon>Ditrysia</taxon>
        <taxon>Tortricoidea</taxon>
        <taxon>Tortricidae</taxon>
        <taxon>Tortricinae</taxon>
        <taxon>Choristoneura</taxon>
    </lineage>
</organism>
<dbReference type="EMBL" id="CM046113">
    <property type="protein sequence ID" value="KAI8420795.1"/>
    <property type="molecule type" value="Genomic_DNA"/>
</dbReference>
<sequence length="310" mass="34673">AELRFNRLHLLVIVYTSLHPKKTIPTSIRGVLTGAAASGTIFVNPTDKAEGTTPEWTESHIHDVTKNGLFCLRVLGITVPSLKQRGESASLTCDYDLEGGRLYSVKWYRDTEEFYRYMPRLRPPQHAHKLDGVKVDLDKSSARRVHLRDLTLKSRGLYRCEVSEEAPSFHSAQAEGYMEVYYFPRESPSITGHERLYKAGEPLDVNCSSARAFPAPDLQWLIDAQKVTDRTWLVAYGAKPAPQGLLVSTLGLIAPAKPNMKLRCVAFIGSHRRERSIVIATSSSSGRQPDYLIMLLLSMLCNNLNVSRAS</sequence>
<proteinExistence type="predicted"/>
<name>A0ACC0J9W6_CHOFU</name>